<evidence type="ECO:0000256" key="1">
    <source>
        <dbReference type="SAM" id="Phobius"/>
    </source>
</evidence>
<dbReference type="AlphaFoldDB" id="A0A6A5VUA8"/>
<organism evidence="2 3">
    <name type="scientific">Bimuria novae-zelandiae CBS 107.79</name>
    <dbReference type="NCBI Taxonomy" id="1447943"/>
    <lineage>
        <taxon>Eukaryota</taxon>
        <taxon>Fungi</taxon>
        <taxon>Dikarya</taxon>
        <taxon>Ascomycota</taxon>
        <taxon>Pezizomycotina</taxon>
        <taxon>Dothideomycetes</taxon>
        <taxon>Pleosporomycetidae</taxon>
        <taxon>Pleosporales</taxon>
        <taxon>Massarineae</taxon>
        <taxon>Didymosphaeriaceae</taxon>
        <taxon>Bimuria</taxon>
    </lineage>
</organism>
<dbReference type="EMBL" id="ML976656">
    <property type="protein sequence ID" value="KAF1980328.1"/>
    <property type="molecule type" value="Genomic_DNA"/>
</dbReference>
<reference evidence="2" key="1">
    <citation type="journal article" date="2020" name="Stud. Mycol.">
        <title>101 Dothideomycetes genomes: a test case for predicting lifestyles and emergence of pathogens.</title>
        <authorList>
            <person name="Haridas S."/>
            <person name="Albert R."/>
            <person name="Binder M."/>
            <person name="Bloem J."/>
            <person name="Labutti K."/>
            <person name="Salamov A."/>
            <person name="Andreopoulos B."/>
            <person name="Baker S."/>
            <person name="Barry K."/>
            <person name="Bills G."/>
            <person name="Bluhm B."/>
            <person name="Cannon C."/>
            <person name="Castanera R."/>
            <person name="Culley D."/>
            <person name="Daum C."/>
            <person name="Ezra D."/>
            <person name="Gonzalez J."/>
            <person name="Henrissat B."/>
            <person name="Kuo A."/>
            <person name="Liang C."/>
            <person name="Lipzen A."/>
            <person name="Lutzoni F."/>
            <person name="Magnuson J."/>
            <person name="Mondo S."/>
            <person name="Nolan M."/>
            <person name="Ohm R."/>
            <person name="Pangilinan J."/>
            <person name="Park H.-J."/>
            <person name="Ramirez L."/>
            <person name="Alfaro M."/>
            <person name="Sun H."/>
            <person name="Tritt A."/>
            <person name="Yoshinaga Y."/>
            <person name="Zwiers L.-H."/>
            <person name="Turgeon B."/>
            <person name="Goodwin S."/>
            <person name="Spatafora J."/>
            <person name="Crous P."/>
            <person name="Grigoriev I."/>
        </authorList>
    </citation>
    <scope>NUCLEOTIDE SEQUENCE</scope>
    <source>
        <strain evidence="2">CBS 107.79</strain>
    </source>
</reference>
<evidence type="ECO:0000313" key="3">
    <source>
        <dbReference type="Proteomes" id="UP000800036"/>
    </source>
</evidence>
<protein>
    <submittedName>
        <fullName evidence="2">Uncharacterized protein</fullName>
    </submittedName>
</protein>
<name>A0A6A5VUA8_9PLEO</name>
<gene>
    <name evidence="2" type="ORF">BU23DRAFT_6462</name>
</gene>
<keyword evidence="1" id="KW-1133">Transmembrane helix</keyword>
<accession>A0A6A5VUA8</accession>
<feature type="transmembrane region" description="Helical" evidence="1">
    <location>
        <begin position="129"/>
        <end position="148"/>
    </location>
</feature>
<keyword evidence="1" id="KW-0472">Membrane</keyword>
<sequence length="223" mass="24901">MAKLQDRTSRGLLYKDQPTIRGKRPLKVEESTCTHKIALKAKSENLWVPVKLSDFSNLLTGIFQNNSCHNTRLNTSRHGPFSTLSLHQTGATQLQPTCPTLTNLAFSPGDYVAELAGNMHQNRDLYQVCIFRGALFYLISIATAYLLYSTSLTERYSDCQLPPPPTDLWNGHRDFATLGAEFQQSVPAACPQHRMSDAVPPGSSAEMPVINQSILKLQYCIDW</sequence>
<evidence type="ECO:0000313" key="2">
    <source>
        <dbReference type="EMBL" id="KAF1980328.1"/>
    </source>
</evidence>
<keyword evidence="1" id="KW-0812">Transmembrane</keyword>
<keyword evidence="3" id="KW-1185">Reference proteome</keyword>
<dbReference type="Proteomes" id="UP000800036">
    <property type="component" value="Unassembled WGS sequence"/>
</dbReference>
<proteinExistence type="predicted"/>